<evidence type="ECO:0000313" key="2">
    <source>
        <dbReference type="Proteomes" id="UP000185426"/>
    </source>
</evidence>
<name>A0A1L6ZPG1_BACIA</name>
<reference evidence="1 2" key="1">
    <citation type="submission" date="2016-05" db="EMBL/GenBank/DDBJ databases">
        <title>Complete Genome and Methylome Analysis of Psychrotrophic Bacterial Isolates from Antarctic Lake Untersee.</title>
        <authorList>
            <person name="Fomenkov A."/>
            <person name="Akimov V.N."/>
            <person name="Vasilyeva L.V."/>
            <person name="Andersen D."/>
            <person name="Vincze T."/>
            <person name="Roberts R.J."/>
        </authorList>
    </citation>
    <scope>NUCLEOTIDE SEQUENCE [LARGE SCALE GENOMIC DNA]</scope>
    <source>
        <strain evidence="1 2">U14-5</strain>
        <plasmid evidence="1 2">unnamed2</plasmid>
    </source>
</reference>
<protein>
    <recommendedName>
        <fullName evidence="3">Helix-turn-helix domain-containing protein</fullName>
    </recommendedName>
</protein>
<keyword evidence="1" id="KW-0614">Plasmid</keyword>
<evidence type="ECO:0008006" key="3">
    <source>
        <dbReference type="Google" id="ProtNLM"/>
    </source>
</evidence>
<gene>
    <name evidence="1" type="ORF">BSA145_21265</name>
</gene>
<dbReference type="AlphaFoldDB" id="A0A1L6ZPG1"/>
<evidence type="ECO:0000313" key="1">
    <source>
        <dbReference type="EMBL" id="APT48399.1"/>
    </source>
</evidence>
<accession>A0A1L6ZPG1</accession>
<geneLocation type="plasmid" evidence="1 2">
    <name>unnamed2</name>
</geneLocation>
<dbReference type="Proteomes" id="UP000185426">
    <property type="component" value="Plasmid unnamed2"/>
</dbReference>
<dbReference type="EMBL" id="CP015609">
    <property type="protein sequence ID" value="APT48399.1"/>
    <property type="molecule type" value="Genomic_DNA"/>
</dbReference>
<organism evidence="1 2">
    <name type="scientific">Bacillus safensis</name>
    <dbReference type="NCBI Taxonomy" id="561879"/>
    <lineage>
        <taxon>Bacteria</taxon>
        <taxon>Bacillati</taxon>
        <taxon>Bacillota</taxon>
        <taxon>Bacilli</taxon>
        <taxon>Bacillales</taxon>
        <taxon>Bacillaceae</taxon>
        <taxon>Bacillus</taxon>
    </lineage>
</organism>
<sequence length="86" mass="9352">MGSPDRIPLSQLPRELRSAADILDREGKALQGVKYRTLYGAVLDGMIPAEQHGGRWYVQREDLPKIAQALGASGPATRGRPVREAA</sequence>
<proteinExistence type="predicted"/>